<keyword evidence="10" id="KW-0472">Membrane</keyword>
<feature type="transmembrane region" description="Helical" evidence="10">
    <location>
        <begin position="484"/>
        <end position="512"/>
    </location>
</feature>
<comment type="catalytic activity">
    <reaction evidence="8">
        <text>L-threonyl-[protein] + ATP = O-phospho-L-threonyl-[protein] + ADP + H(+)</text>
        <dbReference type="Rhea" id="RHEA:46608"/>
        <dbReference type="Rhea" id="RHEA-COMP:11060"/>
        <dbReference type="Rhea" id="RHEA-COMP:11605"/>
        <dbReference type="ChEBI" id="CHEBI:15378"/>
        <dbReference type="ChEBI" id="CHEBI:30013"/>
        <dbReference type="ChEBI" id="CHEBI:30616"/>
        <dbReference type="ChEBI" id="CHEBI:61977"/>
        <dbReference type="ChEBI" id="CHEBI:456216"/>
        <dbReference type="EC" id="2.7.11.1"/>
    </reaction>
</comment>
<dbReference type="PANTHER" id="PTHR24114:SF2">
    <property type="entry name" value="F-BOX DOMAIN-CONTAINING PROTEIN-RELATED"/>
    <property type="match status" value="1"/>
</dbReference>
<evidence type="ECO:0000256" key="5">
    <source>
        <dbReference type="ARBA" id="ARBA00022741"/>
    </source>
</evidence>
<evidence type="ECO:0000259" key="11">
    <source>
        <dbReference type="PROSITE" id="PS51424"/>
    </source>
</evidence>
<keyword evidence="10" id="KW-0812">Transmembrane</keyword>
<dbReference type="InterPro" id="IPR001611">
    <property type="entry name" value="Leu-rich_rpt"/>
</dbReference>
<dbReference type="PANTHER" id="PTHR24114">
    <property type="entry name" value="LEUCINE RICH REPEAT FAMILY PROTEIN"/>
    <property type="match status" value="1"/>
</dbReference>
<sequence length="942" mass="107386">MKSQTETKYLYIAPDATGLIDCISNNRNTKVVMWNVPTLTSKDIRSIARVISENDTLKEFYCAHSNLYVDFEPLAKSLRDNSSIEIVNLKYDDLRPNDVKHLANALQHNKKLKRVFLRNNLARVKGAKALANSLKVNRRLEQLNLSANEITDEGAIAIAKSLEENNVLRKLFLRENRLSNAVAVAFANALTKNVALEFLDLEANKIQDAGAIALSEAMLVNDCLTDLNLRENLVGEEGALKLISSYRKSAKFRYLHLFENPLGNNIKDMLDDAHREKGQTDKNNRLEFLDDFTEMLEYGDVGPWNRSKLMLVGQGRAGKSATVRSLLGERFLSTLDSTVGASVVHARSKQYGWDKTRLHNVTTDFLARTVYEKNKNRRKNRSKSIRIESLFENEDSENEGEEEELTEIEQITKKQMQMKSERERSPAYSNEHRRVLLKNSMDAIKVSKAIKEAEKHSFSLSFTLWDFGGIYIIILLLYHDIYLFIYLCIAGQKVFYALHHLFLTNYGTYLLLFDMRMLLREPSSANEYLKFWLNSIRIHAPEAPVILLGSHLDKIKSKRKLRAVNKVIKPLLINFPTVALNTDANLHFFPISNKDGRGIELVRQTIEKKTKNQEFVSRMVPSRWMQCYDKLMKGERNWLLLEEVQNSASSVGINESSEVSLMLNFFHELGVILHISSTEALAKMVILNPQWLVDKISLVIRDSELHSFDNNVIAKVGLADDVRNLNEHGLLSRDLMEYLWHDGEESPITTTGFLVDLMKQTILMSDWNFGDDAQYLVSSLLPVGRKPKLINGNQCVFDFSGKGLPFGVFQRLVCTLVSYLGKMKETQAPTLEQSSFILNFSQPPSTLVLEQNDELIILTVSQKGRASLFYSVIASMLRKIDVETMSGRLEWEIRFKNGRKMISLTQAQKVKLSPWFDAEEGTVTNTHKKTSLDLDGFASLLE</sequence>
<dbReference type="Gene3D" id="3.40.50.300">
    <property type="entry name" value="P-loop containing nucleotide triphosphate hydrolases"/>
    <property type="match status" value="1"/>
</dbReference>
<accession>A0A6S8BYV9</accession>
<evidence type="ECO:0000256" key="6">
    <source>
        <dbReference type="ARBA" id="ARBA00022777"/>
    </source>
</evidence>
<dbReference type="EMBL" id="HBIN01010206">
    <property type="protein sequence ID" value="CAE0437369.1"/>
    <property type="molecule type" value="Transcribed_RNA"/>
</dbReference>
<evidence type="ECO:0000256" key="2">
    <source>
        <dbReference type="ARBA" id="ARBA00022527"/>
    </source>
</evidence>
<dbReference type="InterPro" id="IPR027417">
    <property type="entry name" value="P-loop_NTPase"/>
</dbReference>
<dbReference type="InterPro" id="IPR032675">
    <property type="entry name" value="LRR_dom_sf"/>
</dbReference>
<dbReference type="SUPFAM" id="SSF52540">
    <property type="entry name" value="P-loop containing nucleoside triphosphate hydrolases"/>
    <property type="match status" value="1"/>
</dbReference>
<evidence type="ECO:0000256" key="3">
    <source>
        <dbReference type="ARBA" id="ARBA00022679"/>
    </source>
</evidence>
<evidence type="ECO:0000256" key="7">
    <source>
        <dbReference type="ARBA" id="ARBA00022840"/>
    </source>
</evidence>
<evidence type="ECO:0000256" key="9">
    <source>
        <dbReference type="ARBA" id="ARBA00048679"/>
    </source>
</evidence>
<evidence type="ECO:0000256" key="8">
    <source>
        <dbReference type="ARBA" id="ARBA00047899"/>
    </source>
</evidence>
<dbReference type="EC" id="2.7.11.1" evidence="1"/>
<dbReference type="InterPro" id="IPR052394">
    <property type="entry name" value="LRR-containing"/>
</dbReference>
<dbReference type="InterPro" id="IPR032171">
    <property type="entry name" value="COR-A"/>
</dbReference>
<dbReference type="GO" id="GO:0004674">
    <property type="term" value="F:protein serine/threonine kinase activity"/>
    <property type="evidence" value="ECO:0007669"/>
    <property type="project" value="UniProtKB-KW"/>
</dbReference>
<dbReference type="EMBL" id="HBIN01010204">
    <property type="protein sequence ID" value="CAE0437367.1"/>
    <property type="molecule type" value="Transcribed_RNA"/>
</dbReference>
<evidence type="ECO:0000256" key="10">
    <source>
        <dbReference type="SAM" id="Phobius"/>
    </source>
</evidence>
<dbReference type="InterPro" id="IPR020859">
    <property type="entry name" value="ROC"/>
</dbReference>
<keyword evidence="7" id="KW-0067">ATP-binding</keyword>
<name>A0A6S8BYV9_9STRA</name>
<dbReference type="SMART" id="SM00368">
    <property type="entry name" value="LRR_RI"/>
    <property type="match status" value="6"/>
</dbReference>
<feature type="domain" description="Roc" evidence="11">
    <location>
        <begin position="300"/>
        <end position="613"/>
    </location>
</feature>
<evidence type="ECO:0000256" key="4">
    <source>
        <dbReference type="ARBA" id="ARBA00022737"/>
    </source>
</evidence>
<evidence type="ECO:0000313" key="13">
    <source>
        <dbReference type="EMBL" id="CAE0437369.1"/>
    </source>
</evidence>
<dbReference type="Pfam" id="PF08477">
    <property type="entry name" value="Roc"/>
    <property type="match status" value="1"/>
</dbReference>
<organism evidence="12">
    <name type="scientific">Aplanochytrium stocchinoi</name>
    <dbReference type="NCBI Taxonomy" id="215587"/>
    <lineage>
        <taxon>Eukaryota</taxon>
        <taxon>Sar</taxon>
        <taxon>Stramenopiles</taxon>
        <taxon>Bigyra</taxon>
        <taxon>Labyrinthulomycetes</taxon>
        <taxon>Thraustochytrida</taxon>
        <taxon>Thraustochytriidae</taxon>
        <taxon>Aplanochytrium</taxon>
    </lineage>
</organism>
<feature type="transmembrane region" description="Helical" evidence="10">
    <location>
        <begin position="458"/>
        <end position="478"/>
    </location>
</feature>
<dbReference type="Gene3D" id="1.10.10.10">
    <property type="entry name" value="Winged helix-like DNA-binding domain superfamily/Winged helix DNA-binding domain"/>
    <property type="match status" value="1"/>
</dbReference>
<keyword evidence="6" id="KW-0418">Kinase</keyword>
<protein>
    <recommendedName>
        <fullName evidence="1">non-specific serine/threonine protein kinase</fullName>
        <ecNumber evidence="1">2.7.11.1</ecNumber>
    </recommendedName>
</protein>
<dbReference type="AlphaFoldDB" id="A0A6S8BYV9"/>
<gene>
    <name evidence="12" type="ORF">ASTO00021_LOCUS7624</name>
    <name evidence="13" type="ORF">ASTO00021_LOCUS7626</name>
</gene>
<reference evidence="12" key="1">
    <citation type="submission" date="2021-01" db="EMBL/GenBank/DDBJ databases">
        <authorList>
            <person name="Corre E."/>
            <person name="Pelletier E."/>
            <person name="Niang G."/>
            <person name="Scheremetjew M."/>
            <person name="Finn R."/>
            <person name="Kale V."/>
            <person name="Holt S."/>
            <person name="Cochrane G."/>
            <person name="Meng A."/>
            <person name="Brown T."/>
            <person name="Cohen L."/>
        </authorList>
    </citation>
    <scope>NUCLEOTIDE SEQUENCE</scope>
    <source>
        <strain evidence="12">GSBS06</strain>
    </source>
</reference>
<evidence type="ECO:0000313" key="12">
    <source>
        <dbReference type="EMBL" id="CAE0437367.1"/>
    </source>
</evidence>
<proteinExistence type="predicted"/>
<dbReference type="InterPro" id="IPR036388">
    <property type="entry name" value="WH-like_DNA-bd_sf"/>
</dbReference>
<dbReference type="SUPFAM" id="SSF52047">
    <property type="entry name" value="RNI-like"/>
    <property type="match status" value="1"/>
</dbReference>
<comment type="catalytic activity">
    <reaction evidence="9">
        <text>L-seryl-[protein] + ATP = O-phospho-L-seryl-[protein] + ADP + H(+)</text>
        <dbReference type="Rhea" id="RHEA:17989"/>
        <dbReference type="Rhea" id="RHEA-COMP:9863"/>
        <dbReference type="Rhea" id="RHEA-COMP:11604"/>
        <dbReference type="ChEBI" id="CHEBI:15378"/>
        <dbReference type="ChEBI" id="CHEBI:29999"/>
        <dbReference type="ChEBI" id="CHEBI:30616"/>
        <dbReference type="ChEBI" id="CHEBI:83421"/>
        <dbReference type="ChEBI" id="CHEBI:456216"/>
        <dbReference type="EC" id="2.7.11.1"/>
    </reaction>
</comment>
<dbReference type="Pfam" id="PF13516">
    <property type="entry name" value="LRR_6"/>
    <property type="match status" value="2"/>
</dbReference>
<dbReference type="GO" id="GO:0005524">
    <property type="term" value="F:ATP binding"/>
    <property type="evidence" value="ECO:0007669"/>
    <property type="project" value="UniProtKB-KW"/>
</dbReference>
<keyword evidence="3" id="KW-0808">Transferase</keyword>
<keyword evidence="10" id="KW-1133">Transmembrane helix</keyword>
<evidence type="ECO:0000256" key="1">
    <source>
        <dbReference type="ARBA" id="ARBA00012513"/>
    </source>
</evidence>
<keyword evidence="2" id="KW-0723">Serine/threonine-protein kinase</keyword>
<keyword evidence="4" id="KW-0677">Repeat</keyword>
<dbReference type="Gene3D" id="3.80.10.10">
    <property type="entry name" value="Ribonuclease Inhibitor"/>
    <property type="match status" value="2"/>
</dbReference>
<dbReference type="Pfam" id="PF16095">
    <property type="entry name" value="COR-A"/>
    <property type="match status" value="1"/>
</dbReference>
<dbReference type="PROSITE" id="PS51424">
    <property type="entry name" value="ROC"/>
    <property type="match status" value="1"/>
</dbReference>
<keyword evidence="5" id="KW-0547">Nucleotide-binding</keyword>